<proteinExistence type="predicted"/>
<reference evidence="1" key="1">
    <citation type="submission" date="2020-08" db="EMBL/GenBank/DDBJ databases">
        <title>Multicomponent nature underlies the extraordinary mechanical properties of spider dragline silk.</title>
        <authorList>
            <person name="Kono N."/>
            <person name="Nakamura H."/>
            <person name="Mori M."/>
            <person name="Yoshida Y."/>
            <person name="Ohtoshi R."/>
            <person name="Malay A.D."/>
            <person name="Moran D.A.P."/>
            <person name="Tomita M."/>
            <person name="Numata K."/>
            <person name="Arakawa K."/>
        </authorList>
    </citation>
    <scope>NUCLEOTIDE SEQUENCE</scope>
</reference>
<name>A0A8X6R7D2_TRICX</name>
<protein>
    <submittedName>
        <fullName evidence="1">Uncharacterized protein</fullName>
    </submittedName>
</protein>
<evidence type="ECO:0000313" key="1">
    <source>
        <dbReference type="EMBL" id="GFX87469.1"/>
    </source>
</evidence>
<sequence length="202" mass="23484">MSPNWLGLVRGNKCVSSDYCRKWVCLGMRPLMSWLCKKYSALQTALVRFRNGHLRGMTFMQGLKFFTCPRSLSASLTHLLDCWSISLRQLLGDQDPASDIIMQMNSWFRFSHSKGIANNSSYQYLVGTSGWLSGYIWGLKVLFKMSGDNLMKNKAIKDRKRCTTSVDYRRTKILYFSPRKKNVLNGNQKYIRRKIEEMLHPD</sequence>
<dbReference type="Proteomes" id="UP000887159">
    <property type="component" value="Unassembled WGS sequence"/>
</dbReference>
<keyword evidence="2" id="KW-1185">Reference proteome</keyword>
<comment type="caution">
    <text evidence="1">The sequence shown here is derived from an EMBL/GenBank/DDBJ whole genome shotgun (WGS) entry which is preliminary data.</text>
</comment>
<dbReference type="EMBL" id="BMAU01021035">
    <property type="protein sequence ID" value="GFX87469.1"/>
    <property type="molecule type" value="Genomic_DNA"/>
</dbReference>
<gene>
    <name evidence="1" type="primary">NCL1_44662</name>
    <name evidence="1" type="ORF">TNCV_1330041</name>
</gene>
<accession>A0A8X6R7D2</accession>
<organism evidence="1 2">
    <name type="scientific">Trichonephila clavipes</name>
    <name type="common">Golden silk orbweaver</name>
    <name type="synonym">Nephila clavipes</name>
    <dbReference type="NCBI Taxonomy" id="2585209"/>
    <lineage>
        <taxon>Eukaryota</taxon>
        <taxon>Metazoa</taxon>
        <taxon>Ecdysozoa</taxon>
        <taxon>Arthropoda</taxon>
        <taxon>Chelicerata</taxon>
        <taxon>Arachnida</taxon>
        <taxon>Araneae</taxon>
        <taxon>Araneomorphae</taxon>
        <taxon>Entelegynae</taxon>
        <taxon>Araneoidea</taxon>
        <taxon>Nephilidae</taxon>
        <taxon>Trichonephila</taxon>
    </lineage>
</organism>
<evidence type="ECO:0000313" key="2">
    <source>
        <dbReference type="Proteomes" id="UP000887159"/>
    </source>
</evidence>
<dbReference type="AlphaFoldDB" id="A0A8X6R7D2"/>